<dbReference type="GO" id="GO:0140359">
    <property type="term" value="F:ABC-type transporter activity"/>
    <property type="evidence" value="ECO:0007669"/>
    <property type="project" value="InterPro"/>
</dbReference>
<name>A0A0F9KDA8_9ZZZZ</name>
<feature type="transmembrane region" description="Helical" evidence="5">
    <location>
        <begin position="152"/>
        <end position="175"/>
    </location>
</feature>
<feature type="transmembrane region" description="Helical" evidence="5">
    <location>
        <begin position="212"/>
        <end position="233"/>
    </location>
</feature>
<feature type="transmembrane region" description="Helical" evidence="5">
    <location>
        <begin position="181"/>
        <end position="200"/>
    </location>
</feature>
<feature type="transmembrane region" description="Helical" evidence="5">
    <location>
        <begin position="103"/>
        <end position="122"/>
    </location>
</feature>
<evidence type="ECO:0000313" key="7">
    <source>
        <dbReference type="EMBL" id="KKM80249.1"/>
    </source>
</evidence>
<dbReference type="GO" id="GO:0043190">
    <property type="term" value="C:ATP-binding cassette (ABC) transporter complex"/>
    <property type="evidence" value="ECO:0007669"/>
    <property type="project" value="InterPro"/>
</dbReference>
<comment type="caution">
    <text evidence="7">The sequence shown here is derived from an EMBL/GenBank/DDBJ whole genome shotgun (WGS) entry which is preliminary data.</text>
</comment>
<evidence type="ECO:0000256" key="3">
    <source>
        <dbReference type="ARBA" id="ARBA00022989"/>
    </source>
</evidence>
<evidence type="ECO:0000256" key="1">
    <source>
        <dbReference type="ARBA" id="ARBA00004141"/>
    </source>
</evidence>
<gene>
    <name evidence="7" type="ORF">LCGC14_1341780</name>
</gene>
<dbReference type="InterPro" id="IPR013525">
    <property type="entry name" value="ABC2_TM"/>
</dbReference>
<feature type="transmembrane region" description="Helical" evidence="5">
    <location>
        <begin position="128"/>
        <end position="145"/>
    </location>
</feature>
<dbReference type="AlphaFoldDB" id="A0A0F9KDA8"/>
<dbReference type="EMBL" id="LAZR01008212">
    <property type="protein sequence ID" value="KKM80249.1"/>
    <property type="molecule type" value="Genomic_DNA"/>
</dbReference>
<reference evidence="7" key="1">
    <citation type="journal article" date="2015" name="Nature">
        <title>Complex archaea that bridge the gap between prokaryotes and eukaryotes.</title>
        <authorList>
            <person name="Spang A."/>
            <person name="Saw J.H."/>
            <person name="Jorgensen S.L."/>
            <person name="Zaremba-Niedzwiedzka K."/>
            <person name="Martijn J."/>
            <person name="Lind A.E."/>
            <person name="van Eijk R."/>
            <person name="Schleper C."/>
            <person name="Guy L."/>
            <person name="Ettema T.J."/>
        </authorList>
    </citation>
    <scope>NUCLEOTIDE SEQUENCE</scope>
</reference>
<sequence length="277" mass="32273">MLTRKSVRRNITQTFALIERNIFFEMRFKIVLFTSFLNPFIQILMPLIIFGAIFSISGDYSFGYWAGETYLLFLLIAFCVQFLRRIVENFHQLFFREKFWKTLQALMVAPINRYVLLFGILISEMVLISIPFIFFLILTLIIFPISILNLVIVLVSFLCLSIFFGSLGLIVGVLVVTNESIYRIFKIGLTFLYWLSCIGYPLQIFPKIIQNVILLNPLYYFIDFIRLIWLMGIDYNLAISFLSPVHIFVVAISTILLPILSVVLFNAFYKKFGITGY</sequence>
<dbReference type="PRINTS" id="PR00164">
    <property type="entry name" value="ABC2TRNSPORT"/>
</dbReference>
<feature type="transmembrane region" description="Helical" evidence="5">
    <location>
        <begin position="245"/>
        <end position="269"/>
    </location>
</feature>
<dbReference type="InterPro" id="IPR000412">
    <property type="entry name" value="ABC_2_transport"/>
</dbReference>
<feature type="transmembrane region" description="Helical" evidence="5">
    <location>
        <begin position="62"/>
        <end position="83"/>
    </location>
</feature>
<dbReference type="PANTHER" id="PTHR43332:SF2">
    <property type="entry name" value="INNER MEMBRANE TRANSPORT PERMEASE YADH"/>
    <property type="match status" value="1"/>
</dbReference>
<keyword evidence="3 5" id="KW-1133">Transmembrane helix</keyword>
<proteinExistence type="predicted"/>
<evidence type="ECO:0000256" key="4">
    <source>
        <dbReference type="ARBA" id="ARBA00023136"/>
    </source>
</evidence>
<dbReference type="PROSITE" id="PS51012">
    <property type="entry name" value="ABC_TM2"/>
    <property type="match status" value="1"/>
</dbReference>
<dbReference type="Pfam" id="PF01061">
    <property type="entry name" value="ABC2_membrane"/>
    <property type="match status" value="1"/>
</dbReference>
<evidence type="ECO:0000259" key="6">
    <source>
        <dbReference type="PROSITE" id="PS51012"/>
    </source>
</evidence>
<protein>
    <recommendedName>
        <fullName evidence="6">ABC transmembrane type-2 domain-containing protein</fullName>
    </recommendedName>
</protein>
<organism evidence="7">
    <name type="scientific">marine sediment metagenome</name>
    <dbReference type="NCBI Taxonomy" id="412755"/>
    <lineage>
        <taxon>unclassified sequences</taxon>
        <taxon>metagenomes</taxon>
        <taxon>ecological metagenomes</taxon>
    </lineage>
</organism>
<evidence type="ECO:0000256" key="2">
    <source>
        <dbReference type="ARBA" id="ARBA00022692"/>
    </source>
</evidence>
<dbReference type="InterPro" id="IPR052522">
    <property type="entry name" value="ABC-2_transport_permease"/>
</dbReference>
<evidence type="ECO:0000256" key="5">
    <source>
        <dbReference type="SAM" id="Phobius"/>
    </source>
</evidence>
<feature type="transmembrane region" description="Helical" evidence="5">
    <location>
        <begin position="30"/>
        <end position="56"/>
    </location>
</feature>
<keyword evidence="4 5" id="KW-0472">Membrane</keyword>
<keyword evidence="2 5" id="KW-0812">Transmembrane</keyword>
<dbReference type="PANTHER" id="PTHR43332">
    <property type="entry name" value="INNER MEMBRANE TRANSPORT PERMEASE YADH-RELATED"/>
    <property type="match status" value="1"/>
</dbReference>
<dbReference type="InterPro" id="IPR047817">
    <property type="entry name" value="ABC2_TM_bact-type"/>
</dbReference>
<feature type="domain" description="ABC transmembrane type-2" evidence="6">
    <location>
        <begin position="30"/>
        <end position="268"/>
    </location>
</feature>
<dbReference type="PIRSF" id="PIRSF006648">
    <property type="entry name" value="DrrB"/>
    <property type="match status" value="1"/>
</dbReference>
<comment type="subcellular location">
    <subcellularLocation>
        <location evidence="1">Membrane</location>
        <topology evidence="1">Multi-pass membrane protein</topology>
    </subcellularLocation>
</comment>
<accession>A0A0F9KDA8</accession>